<organism evidence="2">
    <name type="scientific">Arundo donax</name>
    <name type="common">Giant reed</name>
    <name type="synonym">Donax arundinaceus</name>
    <dbReference type="NCBI Taxonomy" id="35708"/>
    <lineage>
        <taxon>Eukaryota</taxon>
        <taxon>Viridiplantae</taxon>
        <taxon>Streptophyta</taxon>
        <taxon>Embryophyta</taxon>
        <taxon>Tracheophyta</taxon>
        <taxon>Spermatophyta</taxon>
        <taxon>Magnoliopsida</taxon>
        <taxon>Liliopsida</taxon>
        <taxon>Poales</taxon>
        <taxon>Poaceae</taxon>
        <taxon>PACMAD clade</taxon>
        <taxon>Arundinoideae</taxon>
        <taxon>Arundineae</taxon>
        <taxon>Arundo</taxon>
    </lineage>
</organism>
<evidence type="ECO:0000313" key="2">
    <source>
        <dbReference type="EMBL" id="JAD88407.1"/>
    </source>
</evidence>
<dbReference type="EMBL" id="GBRH01209488">
    <property type="protein sequence ID" value="JAD88407.1"/>
    <property type="molecule type" value="Transcribed_RNA"/>
</dbReference>
<reference evidence="2" key="2">
    <citation type="journal article" date="2015" name="Data Brief">
        <title>Shoot transcriptome of the giant reed, Arundo donax.</title>
        <authorList>
            <person name="Barrero R.A."/>
            <person name="Guerrero F.D."/>
            <person name="Moolhuijzen P."/>
            <person name="Goolsby J.A."/>
            <person name="Tidwell J."/>
            <person name="Bellgard S.E."/>
            <person name="Bellgard M.I."/>
        </authorList>
    </citation>
    <scope>NUCLEOTIDE SEQUENCE</scope>
    <source>
        <tissue evidence="2">Shoot tissue taken approximately 20 cm above the soil surface</tissue>
    </source>
</reference>
<proteinExistence type="predicted"/>
<dbReference type="AlphaFoldDB" id="A0A0A9DXB7"/>
<sequence length="460" mass="49971">MDMLAISDGNCNEKLSSMGTYTQLVRPNIETKGLLQDEQRQNIRGCFEYGEDVTSDTSLILESSNTMDSLAQQSFGDRKTLSNVETGSHVAADHLGTETSLQEKQNQIVRSCHRVINGDKIWLPGKIETMDFLPNHDEGFGNKRSLPSDGGDRLVALCHRETEMPLLQKRTPNVQSCSEVVHDDKVLVPEISELKFPKFGAECANKGTSLGSDYREEVRDIVKNCHEVAPSDDAPVIESCGHLSDSANKNSILDETSEHMSTGHQDTEYYHSCCGDTSSVLEYSTVDTSTGDGDRGSEHMNSFDQKDGEVLYSVTGSKDNINTTFTFSSDGSRSCAPTDDQECSKVVLLKEEQYQDFQSRPELSHENSSSLDSFAASAEGCGSKNGMSADKISGHQVADLLGTNSESRTSFINDSSSGSAETFSTSDLGAKSVGCNVNSSEAYAEPPILQHDPGEATELL</sequence>
<reference evidence="2" key="1">
    <citation type="submission" date="2014-09" db="EMBL/GenBank/DDBJ databases">
        <authorList>
            <person name="Magalhaes I.L.F."/>
            <person name="Oliveira U."/>
            <person name="Santos F.R."/>
            <person name="Vidigal T.H.D.A."/>
            <person name="Brescovit A.D."/>
            <person name="Santos A.J."/>
        </authorList>
    </citation>
    <scope>NUCLEOTIDE SEQUENCE</scope>
    <source>
        <tissue evidence="2">Shoot tissue taken approximately 20 cm above the soil surface</tissue>
    </source>
</reference>
<accession>A0A0A9DXB7</accession>
<protein>
    <submittedName>
        <fullName evidence="2">Uncharacterized protein</fullName>
    </submittedName>
</protein>
<evidence type="ECO:0000256" key="1">
    <source>
        <dbReference type="SAM" id="MobiDB-lite"/>
    </source>
</evidence>
<name>A0A0A9DXB7_ARUDO</name>
<feature type="region of interest" description="Disordered" evidence="1">
    <location>
        <begin position="441"/>
        <end position="460"/>
    </location>
</feature>